<evidence type="ECO:0000313" key="1">
    <source>
        <dbReference type="EMBL" id="WPL15217.1"/>
    </source>
</evidence>
<evidence type="ECO:0000313" key="2">
    <source>
        <dbReference type="Proteomes" id="UP001432180"/>
    </source>
</evidence>
<proteinExistence type="predicted"/>
<evidence type="ECO:0008006" key="3">
    <source>
        <dbReference type="Google" id="ProtNLM"/>
    </source>
</evidence>
<gene>
    <name evidence="1" type="ORF">Thiowin_00100</name>
</gene>
<protein>
    <recommendedName>
        <fullName evidence="3">DUF2325 domain-containing protein</fullName>
    </recommendedName>
</protein>
<name>A0ABZ0S3M6_9GAMM</name>
<organism evidence="1 2">
    <name type="scientific">Thiorhodovibrio winogradskyi</name>
    <dbReference type="NCBI Taxonomy" id="77007"/>
    <lineage>
        <taxon>Bacteria</taxon>
        <taxon>Pseudomonadati</taxon>
        <taxon>Pseudomonadota</taxon>
        <taxon>Gammaproteobacteria</taxon>
        <taxon>Chromatiales</taxon>
        <taxon>Chromatiaceae</taxon>
        <taxon>Thiorhodovibrio</taxon>
    </lineage>
</organism>
<accession>A0ABZ0S3M6</accession>
<dbReference type="EMBL" id="CP121472">
    <property type="protein sequence ID" value="WPL15217.1"/>
    <property type="molecule type" value="Genomic_DNA"/>
</dbReference>
<sequence length="109" mass="12174">MFPEITLLWDARLLLDCDNDELAFVGAAHARPLADWLQTHGRPPTLADLPGRRWSELAMSLAPAFDALIFLCTPRCHKGLLETAQALASLQRPELLYHSCRGVNEKVKP</sequence>
<dbReference type="Proteomes" id="UP001432180">
    <property type="component" value="Chromosome"/>
</dbReference>
<keyword evidence="2" id="KW-1185">Reference proteome</keyword>
<dbReference type="RefSeq" id="WP_328985802.1">
    <property type="nucleotide sequence ID" value="NZ_CP121472.1"/>
</dbReference>
<reference evidence="1 2" key="1">
    <citation type="journal article" date="2023" name="Microorganisms">
        <title>Thiorhodovibrio frisius and Trv. litoralis spp. nov., Two Novel Members from a Clade of Fastidious Purple Sulfur Bacteria That Exhibit Unique Red-Shifted Light-Harvesting Capabilities.</title>
        <authorList>
            <person name="Methner A."/>
            <person name="Kuzyk S.B."/>
            <person name="Petersen J."/>
            <person name="Bauer S."/>
            <person name="Brinkmann H."/>
            <person name="Sichau K."/>
            <person name="Wanner G."/>
            <person name="Wolf J."/>
            <person name="Neumann-Schaal M."/>
            <person name="Henke P."/>
            <person name="Tank M."/>
            <person name="Sproer C."/>
            <person name="Bunk B."/>
            <person name="Overmann J."/>
        </authorList>
    </citation>
    <scope>NUCLEOTIDE SEQUENCE [LARGE SCALE GENOMIC DNA]</scope>
    <source>
        <strain evidence="1 2">DSM 6702</strain>
    </source>
</reference>